<feature type="chain" id="PRO_5038643231" evidence="1">
    <location>
        <begin position="22"/>
        <end position="245"/>
    </location>
</feature>
<protein>
    <submittedName>
        <fullName evidence="2">Uncharacterized protein</fullName>
    </submittedName>
</protein>
<reference evidence="2 3" key="1">
    <citation type="submission" date="2020-06" db="EMBL/GenBank/DDBJ databases">
        <authorList>
            <person name="Jo H."/>
        </authorList>
    </citation>
    <scope>NUCLEOTIDE SEQUENCE [LARGE SCALE GENOMIC DNA]</scope>
    <source>
        <strain evidence="2 3">I46</strain>
    </source>
</reference>
<evidence type="ECO:0000313" key="3">
    <source>
        <dbReference type="Proteomes" id="UP000509638"/>
    </source>
</evidence>
<organism evidence="2 3">
    <name type="scientific">Microbacterium oleivorans</name>
    <dbReference type="NCBI Taxonomy" id="273677"/>
    <lineage>
        <taxon>Bacteria</taxon>
        <taxon>Bacillati</taxon>
        <taxon>Actinomycetota</taxon>
        <taxon>Actinomycetes</taxon>
        <taxon>Micrococcales</taxon>
        <taxon>Microbacteriaceae</taxon>
        <taxon>Microbacterium</taxon>
    </lineage>
</organism>
<dbReference type="AlphaFoldDB" id="A0A7D5JY86"/>
<sequence length="245" mass="24385">MKTTRTGTASALLLLATLALAGCATSPGQGAGVPETAAPGGDASAPAGDAELYAAWLDAGRAIGVVTFGSSSCAPVVGEATAAGQTVTVEITDPEGVACTRDYVPRASYVMLPAGVDPAQDVEVFVTGTYAGDTDLDGVAGLTAPDTEGEMAEMTPSAGWFDDDGIVLLTYGSSTCPPVFESVDAVSAEEIRAVEAAAPADQVCTADYAPQLSVLQIPGVSGDARPGEIVLVSATGDEQRVGILG</sequence>
<evidence type="ECO:0000256" key="1">
    <source>
        <dbReference type="SAM" id="SignalP"/>
    </source>
</evidence>
<keyword evidence="1" id="KW-0732">Signal</keyword>
<dbReference type="PROSITE" id="PS51257">
    <property type="entry name" value="PROKAR_LIPOPROTEIN"/>
    <property type="match status" value="1"/>
</dbReference>
<dbReference type="Proteomes" id="UP000509638">
    <property type="component" value="Chromosome"/>
</dbReference>
<dbReference type="EMBL" id="CP058316">
    <property type="protein sequence ID" value="QLD11643.1"/>
    <property type="molecule type" value="Genomic_DNA"/>
</dbReference>
<proteinExistence type="predicted"/>
<gene>
    <name evidence="2" type="ORF">HW566_07580</name>
</gene>
<name>A0A7D5JY86_9MICO</name>
<feature type="signal peptide" evidence="1">
    <location>
        <begin position="1"/>
        <end position="21"/>
    </location>
</feature>
<evidence type="ECO:0000313" key="2">
    <source>
        <dbReference type="EMBL" id="QLD11643.1"/>
    </source>
</evidence>
<dbReference type="RefSeq" id="WP_178011739.1">
    <property type="nucleotide sequence ID" value="NZ_CP058316.1"/>
</dbReference>
<accession>A0A7D5JY86</accession>